<dbReference type="Pfam" id="PF00355">
    <property type="entry name" value="Rieske"/>
    <property type="match status" value="1"/>
</dbReference>
<organism evidence="6">
    <name type="scientific">freshwater metagenome</name>
    <dbReference type="NCBI Taxonomy" id="449393"/>
    <lineage>
        <taxon>unclassified sequences</taxon>
        <taxon>metagenomes</taxon>
        <taxon>ecological metagenomes</taxon>
    </lineage>
</organism>
<protein>
    <recommendedName>
        <fullName evidence="5">Rieske domain-containing protein</fullName>
    </recommendedName>
</protein>
<dbReference type="GO" id="GO:0046872">
    <property type="term" value="F:metal ion binding"/>
    <property type="evidence" value="ECO:0007669"/>
    <property type="project" value="UniProtKB-KW"/>
</dbReference>
<dbReference type="SUPFAM" id="SSF50022">
    <property type="entry name" value="ISP domain"/>
    <property type="match status" value="1"/>
</dbReference>
<dbReference type="CDD" id="cd03528">
    <property type="entry name" value="Rieske_RO_ferredoxin"/>
    <property type="match status" value="1"/>
</dbReference>
<dbReference type="PANTHER" id="PTHR21496:SF23">
    <property type="entry name" value="3-PHENYLPROPIONATE_CINNAMIC ACID DIOXYGENASE FERREDOXIN SUBUNIT"/>
    <property type="match status" value="1"/>
</dbReference>
<accession>A0A094SHV7</accession>
<sequence>MANSSRLVPKVNALKLSELQDRKPVKVTINGEDLCVTRIGDEVFAIDDTCTHSEASLSEGDVTDYKIECWLHGAEFDLRTGAAVTLPANIAVKTYPVKIVNDLVEVQFTNK</sequence>
<reference evidence="6" key="1">
    <citation type="submission" date="2014-05" db="EMBL/GenBank/DDBJ databases">
        <title>Key roles for freshwater Actinobacteria revealed by deep metagenomic sequencing.</title>
        <authorList>
            <person name="Ghai R."/>
            <person name="Mizuno C.M."/>
            <person name="Picazo A."/>
            <person name="Camacho A."/>
            <person name="Rodriguez-Valera F."/>
        </authorList>
    </citation>
    <scope>NUCLEOTIDE SEQUENCE</scope>
</reference>
<name>A0A094SHV7_9ZZZZ</name>
<evidence type="ECO:0000313" key="6">
    <source>
        <dbReference type="EMBL" id="KGA17938.1"/>
    </source>
</evidence>
<proteinExistence type="predicted"/>
<dbReference type="AlphaFoldDB" id="A0A094SHV7"/>
<comment type="caution">
    <text evidence="6">The sequence shown here is derived from an EMBL/GenBank/DDBJ whole genome shotgun (WGS) entry which is preliminary data.</text>
</comment>
<dbReference type="PROSITE" id="PS51296">
    <property type="entry name" value="RIESKE"/>
    <property type="match status" value="1"/>
</dbReference>
<evidence type="ECO:0000256" key="1">
    <source>
        <dbReference type="ARBA" id="ARBA00022714"/>
    </source>
</evidence>
<dbReference type="PANTHER" id="PTHR21496">
    <property type="entry name" value="FERREDOXIN-RELATED"/>
    <property type="match status" value="1"/>
</dbReference>
<evidence type="ECO:0000256" key="2">
    <source>
        <dbReference type="ARBA" id="ARBA00022723"/>
    </source>
</evidence>
<dbReference type="InterPro" id="IPR036922">
    <property type="entry name" value="Rieske_2Fe-2S_sf"/>
</dbReference>
<feature type="domain" description="Rieske" evidence="5">
    <location>
        <begin position="11"/>
        <end position="106"/>
    </location>
</feature>
<dbReference type="GO" id="GO:0051537">
    <property type="term" value="F:2 iron, 2 sulfur cluster binding"/>
    <property type="evidence" value="ECO:0007669"/>
    <property type="project" value="UniProtKB-KW"/>
</dbReference>
<evidence type="ECO:0000259" key="5">
    <source>
        <dbReference type="PROSITE" id="PS51296"/>
    </source>
</evidence>
<keyword evidence="4" id="KW-0411">Iron-sulfur</keyword>
<evidence type="ECO:0000256" key="4">
    <source>
        <dbReference type="ARBA" id="ARBA00023014"/>
    </source>
</evidence>
<evidence type="ECO:0000256" key="3">
    <source>
        <dbReference type="ARBA" id="ARBA00023004"/>
    </source>
</evidence>
<dbReference type="InterPro" id="IPR017941">
    <property type="entry name" value="Rieske_2Fe-2S"/>
</dbReference>
<dbReference type="Gene3D" id="2.102.10.10">
    <property type="entry name" value="Rieske [2Fe-2S] iron-sulphur domain"/>
    <property type="match status" value="1"/>
</dbReference>
<keyword evidence="2" id="KW-0479">Metal-binding</keyword>
<gene>
    <name evidence="6" type="ORF">GM50_10155</name>
</gene>
<dbReference type="EMBL" id="JNSK01000033">
    <property type="protein sequence ID" value="KGA17938.1"/>
    <property type="molecule type" value="Genomic_DNA"/>
</dbReference>
<keyword evidence="1" id="KW-0001">2Fe-2S</keyword>
<keyword evidence="3" id="KW-0408">Iron</keyword>